<accession>A0ABS8SIR9</accession>
<dbReference type="SMART" id="SM00256">
    <property type="entry name" value="FBOX"/>
    <property type="match status" value="1"/>
</dbReference>
<dbReference type="Pfam" id="PF24758">
    <property type="entry name" value="LRR_At5g56370"/>
    <property type="match status" value="1"/>
</dbReference>
<dbReference type="SUPFAM" id="SSF81383">
    <property type="entry name" value="F-box domain"/>
    <property type="match status" value="1"/>
</dbReference>
<evidence type="ECO:0000313" key="3">
    <source>
        <dbReference type="Proteomes" id="UP000823775"/>
    </source>
</evidence>
<dbReference type="Gene3D" id="1.20.1280.50">
    <property type="match status" value="1"/>
</dbReference>
<evidence type="ECO:0000259" key="1">
    <source>
        <dbReference type="PROSITE" id="PS50181"/>
    </source>
</evidence>
<dbReference type="EMBL" id="JACEIK010000520">
    <property type="protein sequence ID" value="MCD7458424.1"/>
    <property type="molecule type" value="Genomic_DNA"/>
</dbReference>
<name>A0ABS8SIR9_DATST</name>
<dbReference type="InterPro" id="IPR001810">
    <property type="entry name" value="F-box_dom"/>
</dbReference>
<dbReference type="InterPro" id="IPR032675">
    <property type="entry name" value="LRR_dom_sf"/>
</dbReference>
<dbReference type="SUPFAM" id="SSF52047">
    <property type="entry name" value="RNI-like"/>
    <property type="match status" value="1"/>
</dbReference>
<dbReference type="InterPro" id="IPR036047">
    <property type="entry name" value="F-box-like_dom_sf"/>
</dbReference>
<dbReference type="InterPro" id="IPR050232">
    <property type="entry name" value="FBL13/AtMIF1-like"/>
</dbReference>
<protein>
    <recommendedName>
        <fullName evidence="1">F-box domain-containing protein</fullName>
    </recommendedName>
</protein>
<dbReference type="Gene3D" id="3.80.10.10">
    <property type="entry name" value="Ribonuclease Inhibitor"/>
    <property type="match status" value="1"/>
</dbReference>
<keyword evidence="3" id="KW-1185">Reference proteome</keyword>
<feature type="domain" description="F-box" evidence="1">
    <location>
        <begin position="26"/>
        <end position="62"/>
    </location>
</feature>
<dbReference type="PANTHER" id="PTHR31900:SF30">
    <property type="entry name" value="SUPERFAMILY PROTEIN, PUTATIVE-RELATED"/>
    <property type="match status" value="1"/>
</dbReference>
<evidence type="ECO:0000313" key="2">
    <source>
        <dbReference type="EMBL" id="MCD7458424.1"/>
    </source>
</evidence>
<proteinExistence type="predicted"/>
<gene>
    <name evidence="2" type="ORF">HAX54_038227</name>
</gene>
<dbReference type="PANTHER" id="PTHR31900">
    <property type="entry name" value="F-BOX/RNI SUPERFAMILY PROTEIN-RELATED"/>
    <property type="match status" value="1"/>
</dbReference>
<dbReference type="SMART" id="SM00579">
    <property type="entry name" value="FBD"/>
    <property type="match status" value="1"/>
</dbReference>
<dbReference type="Proteomes" id="UP000823775">
    <property type="component" value="Unassembled WGS sequence"/>
</dbReference>
<organism evidence="2 3">
    <name type="scientific">Datura stramonium</name>
    <name type="common">Jimsonweed</name>
    <name type="synonym">Common thornapple</name>
    <dbReference type="NCBI Taxonomy" id="4076"/>
    <lineage>
        <taxon>Eukaryota</taxon>
        <taxon>Viridiplantae</taxon>
        <taxon>Streptophyta</taxon>
        <taxon>Embryophyta</taxon>
        <taxon>Tracheophyta</taxon>
        <taxon>Spermatophyta</taxon>
        <taxon>Magnoliopsida</taxon>
        <taxon>eudicotyledons</taxon>
        <taxon>Gunneridae</taxon>
        <taxon>Pentapetalae</taxon>
        <taxon>asterids</taxon>
        <taxon>lamiids</taxon>
        <taxon>Solanales</taxon>
        <taxon>Solanaceae</taxon>
        <taxon>Solanoideae</taxon>
        <taxon>Datureae</taxon>
        <taxon>Datura</taxon>
    </lineage>
</organism>
<dbReference type="Pfam" id="PF08387">
    <property type="entry name" value="FBD"/>
    <property type="match status" value="1"/>
</dbReference>
<comment type="caution">
    <text evidence="2">The sequence shown here is derived from an EMBL/GenBank/DDBJ whole genome shotgun (WGS) entry which is preliminary data.</text>
</comment>
<sequence>MKDLMQKSSKKTKSLAASVTGTSEGIDRISYLPDDILHNILSSLYIFDVVQLSILSKRWNYIWRTMPYLNFDINRFGCERIRQPWDLFMAEKFKDFINWVFISQCTDSIVCFKVYCGNIFNFFNKETIFRWIRVATTRNVQELVLSFCPAEPFELPYCVANCESLRVLKLRLDGAILKPPNHFRFYQLKLLHLLEVELSNEHLMSCLFSRCPVLEKLILGECTFGTMTVLDIASASLVYVSLVNYVNNAESYSNCNVKISCPNLKVLKYGAPMAKDIIIENLFSIEVVHLFFFDPDDVIKEIGMCVHKMIKNLPSTLALKLCMGSVAGLYRVSREVRNFPVTFYKLKSLKLTVAIDELCMEVMMLLLKHSPNLEVLNLFSDENYGWDENWKLHDPSENIMCLESHLKLIQLAGFKNEEKEIELLRFFLKNAHVLEKLIIVWADYADRSEEASEEVVKFPRTSSHVVVTFLDFKPKSRSRFRYNTV</sequence>
<reference evidence="2 3" key="1">
    <citation type="journal article" date="2021" name="BMC Genomics">
        <title>Datura genome reveals duplications of psychoactive alkaloid biosynthetic genes and high mutation rate following tissue culture.</title>
        <authorList>
            <person name="Rajewski A."/>
            <person name="Carter-House D."/>
            <person name="Stajich J."/>
            <person name="Litt A."/>
        </authorList>
    </citation>
    <scope>NUCLEOTIDE SEQUENCE [LARGE SCALE GENOMIC DNA]</scope>
    <source>
        <strain evidence="2">AR-01</strain>
    </source>
</reference>
<dbReference type="PROSITE" id="PS50181">
    <property type="entry name" value="FBOX"/>
    <property type="match status" value="1"/>
</dbReference>
<dbReference type="Pfam" id="PF00646">
    <property type="entry name" value="F-box"/>
    <property type="match status" value="1"/>
</dbReference>
<dbReference type="InterPro" id="IPR055411">
    <property type="entry name" value="LRR_FXL15/At3g58940/PEG3-like"/>
</dbReference>
<dbReference type="InterPro" id="IPR006566">
    <property type="entry name" value="FBD"/>
</dbReference>